<feature type="compositionally biased region" description="Low complexity" evidence="1">
    <location>
        <begin position="70"/>
        <end position="84"/>
    </location>
</feature>
<feature type="region of interest" description="Disordered" evidence="1">
    <location>
        <begin position="1539"/>
        <end position="1574"/>
    </location>
</feature>
<feature type="region of interest" description="Disordered" evidence="1">
    <location>
        <begin position="1277"/>
        <end position="1307"/>
    </location>
</feature>
<evidence type="ECO:0000313" key="3">
    <source>
        <dbReference type="Proteomes" id="UP000054350"/>
    </source>
</evidence>
<reference evidence="2 3" key="1">
    <citation type="submission" date="2009-11" db="EMBL/GenBank/DDBJ databases">
        <title>Annotation of Allomyces macrogynus ATCC 38327.</title>
        <authorList>
            <consortium name="The Broad Institute Genome Sequencing Platform"/>
            <person name="Russ C."/>
            <person name="Cuomo C."/>
            <person name="Burger G."/>
            <person name="Gray M.W."/>
            <person name="Holland P.W.H."/>
            <person name="King N."/>
            <person name="Lang F.B.F."/>
            <person name="Roger A.J."/>
            <person name="Ruiz-Trillo I."/>
            <person name="Young S.K."/>
            <person name="Zeng Q."/>
            <person name="Gargeya S."/>
            <person name="Fitzgerald M."/>
            <person name="Haas B."/>
            <person name="Abouelleil A."/>
            <person name="Alvarado L."/>
            <person name="Arachchi H.M."/>
            <person name="Berlin A."/>
            <person name="Chapman S.B."/>
            <person name="Gearin G."/>
            <person name="Goldberg J."/>
            <person name="Griggs A."/>
            <person name="Gujja S."/>
            <person name="Hansen M."/>
            <person name="Heiman D."/>
            <person name="Howarth C."/>
            <person name="Larimer J."/>
            <person name="Lui A."/>
            <person name="MacDonald P.J.P."/>
            <person name="McCowen C."/>
            <person name="Montmayeur A."/>
            <person name="Murphy C."/>
            <person name="Neiman D."/>
            <person name="Pearson M."/>
            <person name="Priest M."/>
            <person name="Roberts A."/>
            <person name="Saif S."/>
            <person name="Shea T."/>
            <person name="Sisk P."/>
            <person name="Stolte C."/>
            <person name="Sykes S."/>
            <person name="Wortman J."/>
            <person name="Nusbaum C."/>
            <person name="Birren B."/>
        </authorList>
    </citation>
    <scope>NUCLEOTIDE SEQUENCE [LARGE SCALE GENOMIC DNA]</scope>
    <source>
        <strain evidence="2 3">ATCC 38327</strain>
    </source>
</reference>
<feature type="compositionally biased region" description="Polar residues" evidence="1">
    <location>
        <begin position="52"/>
        <end position="61"/>
    </location>
</feature>
<keyword evidence="3" id="KW-1185">Reference proteome</keyword>
<feature type="region of interest" description="Disordered" evidence="1">
    <location>
        <begin position="604"/>
        <end position="641"/>
    </location>
</feature>
<feature type="compositionally biased region" description="Low complexity" evidence="1">
    <location>
        <begin position="1515"/>
        <end position="1526"/>
    </location>
</feature>
<feature type="region of interest" description="Disordered" evidence="1">
    <location>
        <begin position="1502"/>
        <end position="1527"/>
    </location>
</feature>
<feature type="region of interest" description="Disordered" evidence="1">
    <location>
        <begin position="52"/>
        <end position="127"/>
    </location>
</feature>
<feature type="region of interest" description="Disordered" evidence="1">
    <location>
        <begin position="1018"/>
        <end position="1074"/>
    </location>
</feature>
<feature type="compositionally biased region" description="Polar residues" evidence="1">
    <location>
        <begin position="311"/>
        <end position="323"/>
    </location>
</feature>
<dbReference type="OrthoDB" id="10438270at2759"/>
<organism evidence="2 3">
    <name type="scientific">Allomyces macrogynus (strain ATCC 38327)</name>
    <name type="common">Allomyces javanicus var. macrogynus</name>
    <dbReference type="NCBI Taxonomy" id="578462"/>
    <lineage>
        <taxon>Eukaryota</taxon>
        <taxon>Fungi</taxon>
        <taxon>Fungi incertae sedis</taxon>
        <taxon>Blastocladiomycota</taxon>
        <taxon>Blastocladiomycetes</taxon>
        <taxon>Blastocladiales</taxon>
        <taxon>Blastocladiaceae</taxon>
        <taxon>Allomyces</taxon>
    </lineage>
</organism>
<feature type="region of interest" description="Disordered" evidence="1">
    <location>
        <begin position="1186"/>
        <end position="1247"/>
    </location>
</feature>
<feature type="region of interest" description="Disordered" evidence="1">
    <location>
        <begin position="961"/>
        <end position="995"/>
    </location>
</feature>
<reference evidence="3" key="2">
    <citation type="submission" date="2009-11" db="EMBL/GenBank/DDBJ databases">
        <title>The Genome Sequence of Allomyces macrogynus strain ATCC 38327.</title>
        <authorList>
            <consortium name="The Broad Institute Genome Sequencing Platform"/>
            <person name="Russ C."/>
            <person name="Cuomo C."/>
            <person name="Shea T."/>
            <person name="Young S.K."/>
            <person name="Zeng Q."/>
            <person name="Koehrsen M."/>
            <person name="Haas B."/>
            <person name="Borodovsky M."/>
            <person name="Guigo R."/>
            <person name="Alvarado L."/>
            <person name="Berlin A."/>
            <person name="Borenstein D."/>
            <person name="Chen Z."/>
            <person name="Engels R."/>
            <person name="Freedman E."/>
            <person name="Gellesch M."/>
            <person name="Goldberg J."/>
            <person name="Griggs A."/>
            <person name="Gujja S."/>
            <person name="Heiman D."/>
            <person name="Hepburn T."/>
            <person name="Howarth C."/>
            <person name="Jen D."/>
            <person name="Larson L."/>
            <person name="Lewis B."/>
            <person name="Mehta T."/>
            <person name="Park D."/>
            <person name="Pearson M."/>
            <person name="Roberts A."/>
            <person name="Saif S."/>
            <person name="Shenoy N."/>
            <person name="Sisk P."/>
            <person name="Stolte C."/>
            <person name="Sykes S."/>
            <person name="Walk T."/>
            <person name="White J."/>
            <person name="Yandava C."/>
            <person name="Burger G."/>
            <person name="Gray M.W."/>
            <person name="Holland P.W.H."/>
            <person name="King N."/>
            <person name="Lang F.B.F."/>
            <person name="Roger A.J."/>
            <person name="Ruiz-Trillo I."/>
            <person name="Lander E."/>
            <person name="Nusbaum C."/>
        </authorList>
    </citation>
    <scope>NUCLEOTIDE SEQUENCE [LARGE SCALE GENOMIC DNA]</scope>
    <source>
        <strain evidence="3">ATCC 38327</strain>
    </source>
</reference>
<dbReference type="EMBL" id="GG745394">
    <property type="protein sequence ID" value="KNE73318.1"/>
    <property type="molecule type" value="Genomic_DNA"/>
</dbReference>
<protein>
    <submittedName>
        <fullName evidence="2">Uncharacterized protein</fullName>
    </submittedName>
</protein>
<feature type="compositionally biased region" description="Low complexity" evidence="1">
    <location>
        <begin position="1120"/>
        <end position="1153"/>
    </location>
</feature>
<feature type="compositionally biased region" description="Low complexity" evidence="1">
    <location>
        <begin position="270"/>
        <end position="283"/>
    </location>
</feature>
<dbReference type="VEuPathDB" id="FungiDB:AMAG_20745"/>
<feature type="compositionally biased region" description="Polar residues" evidence="1">
    <location>
        <begin position="1734"/>
        <end position="1770"/>
    </location>
</feature>
<feature type="compositionally biased region" description="Low complexity" evidence="1">
    <location>
        <begin position="1049"/>
        <end position="1074"/>
    </location>
</feature>
<feature type="compositionally biased region" description="Polar residues" evidence="1">
    <location>
        <begin position="285"/>
        <end position="300"/>
    </location>
</feature>
<accession>A0A0L0TEN2</accession>
<sequence>MVADVPSRRRRAVVSTSPLEDLERDLQAILEEDMVVHCETLQSDSTLRVLATSSPEASSLSFGLPPSHPSAPAVVSDPSSSSLHIEPAQTSGTDEDLTDSRESLESTPRASTIGSVQDTPVGAGPSHRVIQDYSEEELMAVDRSSSVTPRPLEHLSGSFGEPPRSSGDHDSISTSALVSGSGSFVLPQPARATVLPPCDVSVGTAAGSLSECAPSQTHPVCALGTLANGMHLSLHYAESLHLADALLESIEQFRHVAKLDGNGPRSVPTHSAASGHAASPAAGNRLQSSTLPPTTMNPSAPLSEDSRTHSGRPSTPSWTSIERPSTAALGPNSPRVTQPPPPVALALSYSEDSAYFAAMVVAATSPILGRTAPVLPPFSDSLLDAFAPGAAANHNTALPLVLPAATCLEAANQTDPHPAPRRDMCVQTDPVPPVSAAAPASPTPSVVSSAASPALAPAPVNANPTYSLKELLATQFQANQDLIKELVNGQLAQRIRELEAKVDALQHAAVAAVMHSSPRPAVSPHIDWVLALSARPLVPLPFSALGAAASNSVGPVRDNARLPVATLNAVVTLSKLVAVDPAPEMHHDPELDHVLYDWRDRVPSTSGHSLTNGWSPPVERNVRDDDDLTPSLETDQAVGRHSVVEQIDEGTRPAQPFTSFAGVHEAASSVHDTHPCVTSDDVGDAGGAAPDSPPSHSLIGSAHDAQGEDSMRVALNDDDHHPLTSGIDPIDLTVSLTLSPRKPDHHHYEVEQNAARAPHYFEPMSVMSEPFAPTKSLLEALRNPSDSSISSLSVSAISDGDIHYDGSDAVPESIASSVVVSVVVEDAEIDHNERGLRDVAVLGAALDAAVGGVDARRVFAGQAQDVEDIDESYPLSLATSLVASSVPSRSIQAVVESVATADAGSGTDSVSSVATSAPSIEVSVVTEGSAVPSRMTCRNMVIEVDESLAVANVSDVEDSVLSGNQATGSHGDVSVVKSEADSVAESERSASAGSVLARDFDQDSIAVEQHLVTAPSVQPSIVPWSGDPGSHLPSTHGPESSHKSAADTSIASRISPAPSHSSHSRTSTLSLSSRARAEPAASVAVLQDYGHDGTSIATFVAESSVMASVQDQSQETIAEGLSSSPDGPLSCSSPASPSSTTSPSRLTSSRSHSTVSDLAVEDVGPRLDNFAASVLATTTTTATLSVPSTDRATATSSIGEEPGATSSARSAGRLPTAENQEATEVYAHSRSSSIHDDAPSAPNFHDDAATSVATSHLVATTVSSGLVSSQRSPSSVHEAVFDQSAPSNFDDATENDVSVSDSRSTDPDVELASSIGLAKSAAASSFSIGDVSVSASHSADPGVELASSIGLPKSMAASLPSIADAVLSHGMSVAKDYASDSISSVLDDDQASSQLGSDATASTVEDGVAEQSSVPVATDLDILAAALSLPAQEPGVPILSDIDRSAISSISLSAVGTGPVPAPTLDRLFAAAQPSPPTDASVATTALAGPASQTFVSDHADALSTASRSSDAMPRSSARKSASADSHLTEAAGLEASIAESLDGSNSSRSTDHSASAESAAQCMPHGRDDLGFAIGAPRESASLPARLESVDVPTRSLPAESSIAAADSTSLVAPRDSVATVTQSVIAEHLDDATSDSVSVAYSIVFDDEPGHDDTGLAAFRDLGGVQDSDQSHVVLGVRPDGAHGAGDASSIMDMSSVMPTLHEIQAVPEHDEEGVTSSMRSPQRSRLGEDPTSPSMNSSQQSFVDDGSDSVTASRLTVQSGSRETAPSGSHDHSGSITSEAGVMSYVASSFEDFPQESVDEEAISPPILPLPILASVPDRSEQLAVVSNPEAVPIHERVEDTTVPVEAAAPVANTGHPPLTPDQIAQNNLLAASATEQLLDTLLHEVASELASLHPSLQAKPATKSPTAAATVAVAPHMDVDYARNYLRFLLVHYHDTVHRTTPLVAALHPVYRHAAWNALLAAAADEARYHLFQRLGPSAWSAAVPAHWLYNEVVAVVAKNVQFAVDHAELDVVGMLTDDLRIEAAAAATATEVRSEHVVVKNGLTGSGHVGDYESWRLDKVDVAVDDLLDQLIFESVLGTTSLMVGMGTITPEASRHV</sequence>
<dbReference type="Proteomes" id="UP000054350">
    <property type="component" value="Unassembled WGS sequence"/>
</dbReference>
<feature type="compositionally biased region" description="Polar residues" evidence="1">
    <location>
        <begin position="105"/>
        <end position="118"/>
    </location>
</feature>
<evidence type="ECO:0000256" key="1">
    <source>
        <dbReference type="SAM" id="MobiDB-lite"/>
    </source>
</evidence>
<feature type="region of interest" description="Disordered" evidence="1">
    <location>
        <begin position="671"/>
        <end position="705"/>
    </location>
</feature>
<evidence type="ECO:0000313" key="2">
    <source>
        <dbReference type="EMBL" id="KNE73318.1"/>
    </source>
</evidence>
<feature type="compositionally biased region" description="Low complexity" evidence="1">
    <location>
        <begin position="434"/>
        <end position="450"/>
    </location>
</feature>
<feature type="compositionally biased region" description="Basic and acidic residues" evidence="1">
    <location>
        <begin position="1233"/>
        <end position="1247"/>
    </location>
</feature>
<feature type="compositionally biased region" description="Polar residues" evidence="1">
    <location>
        <begin position="1543"/>
        <end position="1559"/>
    </location>
</feature>
<feature type="compositionally biased region" description="Polar residues" evidence="1">
    <location>
        <begin position="604"/>
        <end position="614"/>
    </location>
</feature>
<feature type="region of interest" description="Disordered" evidence="1">
    <location>
        <begin position="1711"/>
        <end position="1779"/>
    </location>
</feature>
<gene>
    <name evidence="2" type="ORF">AMAG_20745</name>
</gene>
<feature type="region of interest" description="Disordered" evidence="1">
    <location>
        <begin position="261"/>
        <end position="339"/>
    </location>
</feature>
<feature type="region of interest" description="Disordered" evidence="1">
    <location>
        <begin position="412"/>
        <end position="450"/>
    </location>
</feature>
<feature type="compositionally biased region" description="Polar residues" evidence="1">
    <location>
        <begin position="1187"/>
        <end position="1209"/>
    </location>
</feature>
<name>A0A0L0TEN2_ALLM3</name>
<proteinExistence type="predicted"/>
<feature type="region of interest" description="Disordered" evidence="1">
    <location>
        <begin position="1110"/>
        <end position="1153"/>
    </location>
</feature>
<feature type="region of interest" description="Disordered" evidence="1">
    <location>
        <begin position="140"/>
        <end position="174"/>
    </location>
</feature>
<feature type="compositionally biased region" description="Polar residues" evidence="1">
    <location>
        <begin position="1717"/>
        <end position="1726"/>
    </location>
</feature>